<accession>A0A0W0WNE3</accession>
<sequence length="264" mass="31148">MENEVILLRNIYDHIDEMVNFSLFKIQGIYTECNILFHDSNQMKLFFILLVDFLSMTDKKGPIKTTTFLNGLADISITPQFSVDDSEKELKIIVIEFQEWLKKEKIIDVWMPSIDRSESLSISRFDMIKLSGSISKHNNLRADGLVKGLQKILQNSGFEINETKGLLLLPDFYERFHNDILIFLSSHICEFLNNIRLAIYSYLLPQFDRSYYKCEDGLAYRYRIPDYIRSDYARVCYWELMNKVRSKPYMKKFVISSNLKGDLY</sequence>
<evidence type="ECO:0000313" key="1">
    <source>
        <dbReference type="EMBL" id="KTD33844.1"/>
    </source>
</evidence>
<name>A0A0W0WNE3_9GAMM</name>
<comment type="caution">
    <text evidence="1">The sequence shown here is derived from an EMBL/GenBank/DDBJ whole genome shotgun (WGS) entry which is preliminary data.</text>
</comment>
<protein>
    <submittedName>
        <fullName evidence="1">Uncharacterized protein</fullName>
    </submittedName>
</protein>
<dbReference type="Proteomes" id="UP000054725">
    <property type="component" value="Unassembled WGS sequence"/>
</dbReference>
<dbReference type="PATRIC" id="fig|45070.6.peg.2255"/>
<dbReference type="OrthoDB" id="1678715at2"/>
<reference evidence="1 2" key="1">
    <citation type="submission" date="2015-11" db="EMBL/GenBank/DDBJ databases">
        <title>Genomic analysis of 38 Legionella species identifies large and diverse effector repertoires.</title>
        <authorList>
            <person name="Burstein D."/>
            <person name="Amaro F."/>
            <person name="Zusman T."/>
            <person name="Lifshitz Z."/>
            <person name="Cohen O."/>
            <person name="Gilbert J.A."/>
            <person name="Pupko T."/>
            <person name="Shuman H.A."/>
            <person name="Segal G."/>
        </authorList>
    </citation>
    <scope>NUCLEOTIDE SEQUENCE [LARGE SCALE GENOMIC DNA]</scope>
    <source>
        <strain evidence="1 2">ATCC 49506</strain>
    </source>
</reference>
<proteinExistence type="predicted"/>
<dbReference type="AlphaFoldDB" id="A0A0W0WNE3"/>
<gene>
    <name evidence="1" type="ORF">Lnau_2136</name>
</gene>
<organism evidence="1 2">
    <name type="scientific">Legionella nautarum</name>
    <dbReference type="NCBI Taxonomy" id="45070"/>
    <lineage>
        <taxon>Bacteria</taxon>
        <taxon>Pseudomonadati</taxon>
        <taxon>Pseudomonadota</taxon>
        <taxon>Gammaproteobacteria</taxon>
        <taxon>Legionellales</taxon>
        <taxon>Legionellaceae</taxon>
        <taxon>Legionella</taxon>
    </lineage>
</organism>
<evidence type="ECO:0000313" key="2">
    <source>
        <dbReference type="Proteomes" id="UP000054725"/>
    </source>
</evidence>
<keyword evidence="2" id="KW-1185">Reference proteome</keyword>
<dbReference type="EMBL" id="LNYO01000021">
    <property type="protein sequence ID" value="KTD33844.1"/>
    <property type="molecule type" value="Genomic_DNA"/>
</dbReference>